<evidence type="ECO:0000313" key="2">
    <source>
        <dbReference type="EMBL" id="KIJ36356.1"/>
    </source>
</evidence>
<evidence type="ECO:0000256" key="1">
    <source>
        <dbReference type="SAM" id="Phobius"/>
    </source>
</evidence>
<dbReference type="EMBL" id="KN837179">
    <property type="protein sequence ID" value="KIJ36356.1"/>
    <property type="molecule type" value="Genomic_DNA"/>
</dbReference>
<organism evidence="2 3">
    <name type="scientific">Sphaerobolus stellatus (strain SS14)</name>
    <dbReference type="NCBI Taxonomy" id="990650"/>
    <lineage>
        <taxon>Eukaryota</taxon>
        <taxon>Fungi</taxon>
        <taxon>Dikarya</taxon>
        <taxon>Basidiomycota</taxon>
        <taxon>Agaricomycotina</taxon>
        <taxon>Agaricomycetes</taxon>
        <taxon>Phallomycetidae</taxon>
        <taxon>Geastrales</taxon>
        <taxon>Sphaerobolaceae</taxon>
        <taxon>Sphaerobolus</taxon>
    </lineage>
</organism>
<dbReference type="HOGENOM" id="CLU_2869072_0_0_1"/>
<accession>A0A0C9VG48</accession>
<evidence type="ECO:0000313" key="3">
    <source>
        <dbReference type="Proteomes" id="UP000054279"/>
    </source>
</evidence>
<proteinExistence type="predicted"/>
<reference evidence="2 3" key="1">
    <citation type="submission" date="2014-06" db="EMBL/GenBank/DDBJ databases">
        <title>Evolutionary Origins and Diversification of the Mycorrhizal Mutualists.</title>
        <authorList>
            <consortium name="DOE Joint Genome Institute"/>
            <consortium name="Mycorrhizal Genomics Consortium"/>
            <person name="Kohler A."/>
            <person name="Kuo A."/>
            <person name="Nagy L.G."/>
            <person name="Floudas D."/>
            <person name="Copeland A."/>
            <person name="Barry K.W."/>
            <person name="Cichocki N."/>
            <person name="Veneault-Fourrey C."/>
            <person name="LaButti K."/>
            <person name="Lindquist E.A."/>
            <person name="Lipzen A."/>
            <person name="Lundell T."/>
            <person name="Morin E."/>
            <person name="Murat C."/>
            <person name="Riley R."/>
            <person name="Ohm R."/>
            <person name="Sun H."/>
            <person name="Tunlid A."/>
            <person name="Henrissat B."/>
            <person name="Grigoriev I.V."/>
            <person name="Hibbett D.S."/>
            <person name="Martin F."/>
        </authorList>
    </citation>
    <scope>NUCLEOTIDE SEQUENCE [LARGE SCALE GENOMIC DNA]</scope>
    <source>
        <strain evidence="2 3">SS14</strain>
    </source>
</reference>
<keyword evidence="1" id="KW-1133">Transmembrane helix</keyword>
<dbReference type="AlphaFoldDB" id="A0A0C9VG48"/>
<protein>
    <submittedName>
        <fullName evidence="2">Uncharacterized protein</fullName>
    </submittedName>
</protein>
<dbReference type="Proteomes" id="UP000054279">
    <property type="component" value="Unassembled WGS sequence"/>
</dbReference>
<keyword evidence="1" id="KW-0812">Transmembrane</keyword>
<keyword evidence="1" id="KW-0472">Membrane</keyword>
<sequence length="64" mass="7085">MAVSHLIFLLNIAVSLSSCFSLVVTILYYLLAPGRHIHTRPRLNPAPSQSLPKLDICWIISGLL</sequence>
<keyword evidence="3" id="KW-1185">Reference proteome</keyword>
<feature type="transmembrane region" description="Helical" evidence="1">
    <location>
        <begin position="6"/>
        <end position="31"/>
    </location>
</feature>
<name>A0A0C9VG48_SPHS4</name>
<gene>
    <name evidence="2" type="ORF">M422DRAFT_34312</name>
</gene>